<proteinExistence type="predicted"/>
<dbReference type="SUPFAM" id="SSF54909">
    <property type="entry name" value="Dimeric alpha+beta barrel"/>
    <property type="match status" value="1"/>
</dbReference>
<dbReference type="EMBL" id="FUZU01000003">
    <property type="protein sequence ID" value="SKC83629.1"/>
    <property type="molecule type" value="Genomic_DNA"/>
</dbReference>
<dbReference type="Proteomes" id="UP000190961">
    <property type="component" value="Unassembled WGS sequence"/>
</dbReference>
<dbReference type="RefSeq" id="WP_079689022.1">
    <property type="nucleotide sequence ID" value="NZ_FUZU01000003.1"/>
</dbReference>
<feature type="signal peptide" evidence="1">
    <location>
        <begin position="1"/>
        <end position="20"/>
    </location>
</feature>
<dbReference type="PANTHER" id="PTHR40260:SF2">
    <property type="entry name" value="BLR8190 PROTEIN"/>
    <property type="match status" value="1"/>
</dbReference>
<protein>
    <recommendedName>
        <fullName evidence="2">EthD domain-containing protein</fullName>
    </recommendedName>
</protein>
<sequence>MKYSIIISFLLLTVCLTAFGQEKQSRKSKNPNSAAAEKGLIKVSVMYPFAEGKTFNMEYYETKHMPMVAGFLGSNLVKYTIEKGLASGIPNQPLPYMAVGTFYVKSLDEYQAAIAPNRDAIRADFANYTNVAPVILVSEVVR</sequence>
<feature type="chain" id="PRO_5013001873" description="EthD domain-containing protein" evidence="1">
    <location>
        <begin position="21"/>
        <end position="142"/>
    </location>
</feature>
<dbReference type="NCBIfam" id="TIGR02118">
    <property type="entry name" value="EthD family reductase"/>
    <property type="match status" value="1"/>
</dbReference>
<evidence type="ECO:0000313" key="4">
    <source>
        <dbReference type="Proteomes" id="UP000190961"/>
    </source>
</evidence>
<dbReference type="PANTHER" id="PTHR40260">
    <property type="entry name" value="BLR8190 PROTEIN"/>
    <property type="match status" value="1"/>
</dbReference>
<dbReference type="OrthoDB" id="5343971at2"/>
<dbReference type="Gene3D" id="3.30.70.100">
    <property type="match status" value="1"/>
</dbReference>
<dbReference type="STRING" id="688867.SAMN05660236_4502"/>
<evidence type="ECO:0000259" key="2">
    <source>
        <dbReference type="Pfam" id="PF07110"/>
    </source>
</evidence>
<dbReference type="AlphaFoldDB" id="A0A1T5M6Y1"/>
<organism evidence="3 4">
    <name type="scientific">Ohtaekwangia koreensis</name>
    <dbReference type="NCBI Taxonomy" id="688867"/>
    <lineage>
        <taxon>Bacteria</taxon>
        <taxon>Pseudomonadati</taxon>
        <taxon>Bacteroidota</taxon>
        <taxon>Cytophagia</taxon>
        <taxon>Cytophagales</taxon>
        <taxon>Fulvivirgaceae</taxon>
        <taxon>Ohtaekwangia</taxon>
    </lineage>
</organism>
<dbReference type="GO" id="GO:0016491">
    <property type="term" value="F:oxidoreductase activity"/>
    <property type="evidence" value="ECO:0007669"/>
    <property type="project" value="InterPro"/>
</dbReference>
<dbReference type="InterPro" id="IPR011008">
    <property type="entry name" value="Dimeric_a/b-barrel"/>
</dbReference>
<keyword evidence="4" id="KW-1185">Reference proteome</keyword>
<reference evidence="3 4" key="1">
    <citation type="submission" date="2017-02" db="EMBL/GenBank/DDBJ databases">
        <authorList>
            <person name="Peterson S.W."/>
        </authorList>
    </citation>
    <scope>NUCLEOTIDE SEQUENCE [LARGE SCALE GENOMIC DNA]</scope>
    <source>
        <strain evidence="3 4">DSM 25262</strain>
    </source>
</reference>
<dbReference type="InterPro" id="IPR009799">
    <property type="entry name" value="EthD_dom"/>
</dbReference>
<gene>
    <name evidence="3" type="ORF">SAMN05660236_4502</name>
</gene>
<keyword evidence="1" id="KW-0732">Signal</keyword>
<name>A0A1T5M6Y1_9BACT</name>
<evidence type="ECO:0000256" key="1">
    <source>
        <dbReference type="SAM" id="SignalP"/>
    </source>
</evidence>
<accession>A0A1T5M6Y1</accession>
<evidence type="ECO:0000313" key="3">
    <source>
        <dbReference type="EMBL" id="SKC83629.1"/>
    </source>
</evidence>
<dbReference type="Pfam" id="PF07110">
    <property type="entry name" value="EthD"/>
    <property type="match status" value="1"/>
</dbReference>
<feature type="domain" description="EthD" evidence="2">
    <location>
        <begin position="58"/>
        <end position="129"/>
    </location>
</feature>